<sequence length="494" mass="55218">MVFVFNPPQVPPQRFPPFRPRYPPQDSRPPRAWNPGFSSQQAWMIHGSGGVPGVSTRFCNGQTVRRADDEWGNAASGGTSRAIAPPRPIPLLVVRFVAKHLASSHAFATLAKLNVTCRAIHETTLHDLYKTVYLNWATVSSPRQHKQAGWNKDRLAVEKWRKMRWDDRLQSSKGAPHIDFLFGPPMHRHFYIAWENRKHWIPKGLVGTLKAAATFPIDASAVSSEIVNELEVFLCGNYRFGTDDAIKLLDAIEPPLQDRVDPASESLTFHTRLVFFVDSMHVHELRWPGLQKNTVARRHLELRTYPWLRCIDLVLCTLDALDAAHVQVVVTELLTMLLPAVRAWCAGDKEARPELVVKGLNVEAARTCTEVLAGFISEDESYSCIDLKLLGTHLARDLNLTAALYLLQPVQSMYVSLCACDRQSTREDGSTSIGDLDAADRLPDRSDATIERDVSASACVVGAGEEVHFVYTEEGKMYKEVARRAVASREAHVG</sequence>
<keyword evidence="3" id="KW-1185">Reference proteome</keyword>
<protein>
    <submittedName>
        <fullName evidence="2">Uncharacterized protein</fullName>
    </submittedName>
</protein>
<evidence type="ECO:0000313" key="2">
    <source>
        <dbReference type="EMBL" id="GHJ84854.1"/>
    </source>
</evidence>
<feature type="compositionally biased region" description="Pro residues" evidence="1">
    <location>
        <begin position="12"/>
        <end position="27"/>
    </location>
</feature>
<dbReference type="EMBL" id="BLZA01000009">
    <property type="protein sequence ID" value="GHJ84854.1"/>
    <property type="molecule type" value="Genomic_DNA"/>
</dbReference>
<dbReference type="OrthoDB" id="2588987at2759"/>
<evidence type="ECO:0000256" key="1">
    <source>
        <dbReference type="SAM" id="MobiDB-lite"/>
    </source>
</evidence>
<gene>
    <name evidence="2" type="ORF">NliqN6_1256</name>
</gene>
<accession>A0A8H3TPZ8</accession>
<organism evidence="2 3">
    <name type="scientific">Naganishia liquefaciens</name>
    <dbReference type="NCBI Taxonomy" id="104408"/>
    <lineage>
        <taxon>Eukaryota</taxon>
        <taxon>Fungi</taxon>
        <taxon>Dikarya</taxon>
        <taxon>Basidiomycota</taxon>
        <taxon>Agaricomycotina</taxon>
        <taxon>Tremellomycetes</taxon>
        <taxon>Filobasidiales</taxon>
        <taxon>Filobasidiaceae</taxon>
        <taxon>Naganishia</taxon>
    </lineage>
</organism>
<name>A0A8H3TPZ8_9TREE</name>
<feature type="region of interest" description="Disordered" evidence="1">
    <location>
        <begin position="12"/>
        <end position="31"/>
    </location>
</feature>
<dbReference type="Proteomes" id="UP000620104">
    <property type="component" value="Unassembled WGS sequence"/>
</dbReference>
<comment type="caution">
    <text evidence="2">The sequence shown here is derived from an EMBL/GenBank/DDBJ whole genome shotgun (WGS) entry which is preliminary data.</text>
</comment>
<reference evidence="2" key="1">
    <citation type="submission" date="2020-07" db="EMBL/GenBank/DDBJ databases">
        <title>Draft Genome Sequence of a Deep-Sea Yeast, Naganishia (Cryptococcus) liquefaciens strain N6.</title>
        <authorList>
            <person name="Han Y.W."/>
            <person name="Kajitani R."/>
            <person name="Morimoto H."/>
            <person name="Parhat M."/>
            <person name="Tsubouchi H."/>
            <person name="Bakenova O."/>
            <person name="Ogata M."/>
            <person name="Argunhan B."/>
            <person name="Aoki R."/>
            <person name="Kajiwara S."/>
            <person name="Itoh T."/>
            <person name="Iwasaki H."/>
        </authorList>
    </citation>
    <scope>NUCLEOTIDE SEQUENCE</scope>
    <source>
        <strain evidence="2">N6</strain>
    </source>
</reference>
<dbReference type="AlphaFoldDB" id="A0A8H3TPZ8"/>
<proteinExistence type="predicted"/>
<evidence type="ECO:0000313" key="3">
    <source>
        <dbReference type="Proteomes" id="UP000620104"/>
    </source>
</evidence>